<organism evidence="6 7">
    <name type="scientific">Planomonospora venezuelensis</name>
    <dbReference type="NCBI Taxonomy" id="1999"/>
    <lineage>
        <taxon>Bacteria</taxon>
        <taxon>Bacillati</taxon>
        <taxon>Actinomycetota</taxon>
        <taxon>Actinomycetes</taxon>
        <taxon>Streptosporangiales</taxon>
        <taxon>Streptosporangiaceae</taxon>
        <taxon>Planomonospora</taxon>
    </lineage>
</organism>
<feature type="region of interest" description="Disordered" evidence="4">
    <location>
        <begin position="506"/>
        <end position="528"/>
    </location>
</feature>
<dbReference type="Proteomes" id="UP000562352">
    <property type="component" value="Unassembled WGS sequence"/>
</dbReference>
<dbReference type="NCBIfam" id="NF006002">
    <property type="entry name" value="PRK08132.1"/>
    <property type="match status" value="1"/>
</dbReference>
<dbReference type="SUPFAM" id="SSF55729">
    <property type="entry name" value="Acyl-CoA N-acyltransferases (Nat)"/>
    <property type="match status" value="1"/>
</dbReference>
<dbReference type="Pfam" id="PF21274">
    <property type="entry name" value="Rng_hyd_C"/>
    <property type="match status" value="1"/>
</dbReference>
<keyword evidence="6" id="KW-0808">Transferase</keyword>
<dbReference type="Gene3D" id="3.40.30.120">
    <property type="match status" value="1"/>
</dbReference>
<dbReference type="InterPro" id="IPR050641">
    <property type="entry name" value="RIFMO-like"/>
</dbReference>
<dbReference type="Gene3D" id="3.50.50.60">
    <property type="entry name" value="FAD/NAD(P)-binding domain"/>
    <property type="match status" value="1"/>
</dbReference>
<keyword evidence="3" id="KW-0274">FAD</keyword>
<dbReference type="Gene3D" id="3.40.630.30">
    <property type="match status" value="1"/>
</dbReference>
<dbReference type="PROSITE" id="PS51186">
    <property type="entry name" value="GNAT"/>
    <property type="match status" value="1"/>
</dbReference>
<dbReference type="Pfam" id="PF13302">
    <property type="entry name" value="Acetyltransf_3"/>
    <property type="match status" value="1"/>
</dbReference>
<name>A0A841DDP2_PLAVE</name>
<gene>
    <name evidence="6" type="ORF">FHS22_005826</name>
</gene>
<keyword evidence="7" id="KW-1185">Reference proteome</keyword>
<sequence length="696" mass="74689">MERAPVVIAGAGPVGLVLALLLARWRVPSTVLEAQPYRDATGSRAICFQRDVLDVLDRVGCAEQIVAEGVTWTTGRTYYREHELFAVTFPDPGRGVLPPWINISQARVEELLLAKAAHEPLVDLRFGHRVIGCRQDAGGIEADAATATGRVSVPGAHLVGADGARSAVRRLAGIGFPGRSFDDLFLICDVRADLPFPSERRFHFDPPWNPGRQVLVHQCPDSVWRIDWQVPPAFDPATADVDAMVRRITGDRPYEIVWRTLYRFHERVASAFRRDRIFLAGDAAHLYAPFGARGLNSGIQDAENLAWKLALGGDVLLDSYETERRAAALENLKVTGDTMAFLVPQDEARRERRRSVLTRAVSDPAARAQIDSGRLAEPYWYVDSPLTTGGGPVPAGPGAARPPLPGVLCPDGPVTAAGRATRLRRLFGSGFTVLTARADRVEAARTACAGGVPVTVHALADIDADGVVVRALHAGGDSVHLVRPDGHLAAVLPAFSGTALREALRRAAGDPRVPSSRSGRSGGPDGSLPIMNHVLATERLILRPVTVHDHGELLAHWAAPQVRRFLFDGVAPAPEQITAAIEGSVRDFARAGYGLWLIREADGSGLAGTAGLRPLDDLGLEVVYSLDPGAWGRGYATEAARAVVEYALDTLGLPEVLAEVDEGNAASAAVVTRLGMTPFATVPGLLGPMTRYRRTR</sequence>
<reference evidence="6 7" key="1">
    <citation type="submission" date="2020-08" db="EMBL/GenBank/DDBJ databases">
        <title>Genomic Encyclopedia of Type Strains, Phase III (KMG-III): the genomes of soil and plant-associated and newly described type strains.</title>
        <authorList>
            <person name="Whitman W."/>
        </authorList>
    </citation>
    <scope>NUCLEOTIDE SEQUENCE [LARGE SCALE GENOMIC DNA]</scope>
    <source>
        <strain evidence="6 7">CECT 3303</strain>
    </source>
</reference>
<dbReference type="GO" id="GO:0016709">
    <property type="term" value="F:oxidoreductase activity, acting on paired donors, with incorporation or reduction of molecular oxygen, NAD(P)H as one donor, and incorporation of one atom of oxygen"/>
    <property type="evidence" value="ECO:0007669"/>
    <property type="project" value="UniProtKB-ARBA"/>
</dbReference>
<evidence type="ECO:0000256" key="3">
    <source>
        <dbReference type="ARBA" id="ARBA00022827"/>
    </source>
</evidence>
<dbReference type="GO" id="GO:0016747">
    <property type="term" value="F:acyltransferase activity, transferring groups other than amino-acyl groups"/>
    <property type="evidence" value="ECO:0007669"/>
    <property type="project" value="InterPro"/>
</dbReference>
<dbReference type="AlphaFoldDB" id="A0A841DDP2"/>
<dbReference type="Gene3D" id="3.30.70.2450">
    <property type="match status" value="1"/>
</dbReference>
<dbReference type="PANTHER" id="PTHR43004:SF19">
    <property type="entry name" value="BINDING MONOOXYGENASE, PUTATIVE (JCVI)-RELATED"/>
    <property type="match status" value="1"/>
</dbReference>
<dbReference type="GO" id="GO:0071949">
    <property type="term" value="F:FAD binding"/>
    <property type="evidence" value="ECO:0007669"/>
    <property type="project" value="InterPro"/>
</dbReference>
<dbReference type="Pfam" id="PF01494">
    <property type="entry name" value="FAD_binding_3"/>
    <property type="match status" value="1"/>
</dbReference>
<dbReference type="SUPFAM" id="SSF51905">
    <property type="entry name" value="FAD/NAD(P)-binding domain"/>
    <property type="match status" value="1"/>
</dbReference>
<feature type="compositionally biased region" description="Low complexity" evidence="4">
    <location>
        <begin position="510"/>
        <end position="519"/>
    </location>
</feature>
<dbReference type="EMBL" id="JACHJJ010000024">
    <property type="protein sequence ID" value="MBB5966534.1"/>
    <property type="molecule type" value="Genomic_DNA"/>
</dbReference>
<evidence type="ECO:0000256" key="1">
    <source>
        <dbReference type="ARBA" id="ARBA00001974"/>
    </source>
</evidence>
<dbReference type="PRINTS" id="PR00420">
    <property type="entry name" value="RNGMNOXGNASE"/>
</dbReference>
<accession>A0A841DDP2</accession>
<protein>
    <submittedName>
        <fullName evidence="6">2-polyprenyl-6-methoxyphenol hydroxylase-like FAD-dependent oxidoreductase/RimJ/RimL family protein N-acetyltransferase</fullName>
    </submittedName>
</protein>
<evidence type="ECO:0000313" key="6">
    <source>
        <dbReference type="EMBL" id="MBB5966534.1"/>
    </source>
</evidence>
<proteinExistence type="predicted"/>
<dbReference type="PANTHER" id="PTHR43004">
    <property type="entry name" value="TRK SYSTEM POTASSIUM UPTAKE PROTEIN"/>
    <property type="match status" value="1"/>
</dbReference>
<dbReference type="InterPro" id="IPR016181">
    <property type="entry name" value="Acyl_CoA_acyltransferase"/>
</dbReference>
<dbReference type="InterPro" id="IPR036188">
    <property type="entry name" value="FAD/NAD-bd_sf"/>
</dbReference>
<dbReference type="InterPro" id="IPR000182">
    <property type="entry name" value="GNAT_dom"/>
</dbReference>
<keyword evidence="2" id="KW-0285">Flavoprotein</keyword>
<comment type="caution">
    <text evidence="6">The sequence shown here is derived from an EMBL/GenBank/DDBJ whole genome shotgun (WGS) entry which is preliminary data.</text>
</comment>
<dbReference type="InterPro" id="IPR002938">
    <property type="entry name" value="FAD-bd"/>
</dbReference>
<evidence type="ECO:0000313" key="7">
    <source>
        <dbReference type="Proteomes" id="UP000562352"/>
    </source>
</evidence>
<dbReference type="RefSeq" id="WP_184946720.1">
    <property type="nucleotide sequence ID" value="NZ_BAAAWZ010000004.1"/>
</dbReference>
<evidence type="ECO:0000256" key="2">
    <source>
        <dbReference type="ARBA" id="ARBA00022630"/>
    </source>
</evidence>
<feature type="domain" description="N-acetyltransferase" evidence="5">
    <location>
        <begin position="540"/>
        <end position="696"/>
    </location>
</feature>
<evidence type="ECO:0000256" key="4">
    <source>
        <dbReference type="SAM" id="MobiDB-lite"/>
    </source>
</evidence>
<evidence type="ECO:0000259" key="5">
    <source>
        <dbReference type="PROSITE" id="PS51186"/>
    </source>
</evidence>
<comment type="cofactor">
    <cofactor evidence="1">
        <name>FAD</name>
        <dbReference type="ChEBI" id="CHEBI:57692"/>
    </cofactor>
</comment>